<proteinExistence type="predicted"/>
<keyword evidence="2" id="KW-1185">Reference proteome</keyword>
<comment type="caution">
    <text evidence="1">The sequence shown here is derived from an EMBL/GenBank/DDBJ whole genome shotgun (WGS) entry which is preliminary data.</text>
</comment>
<dbReference type="InterPro" id="IPR014858">
    <property type="entry name" value="BrxB"/>
</dbReference>
<name>A0A365H8S8_9ACTN</name>
<dbReference type="OrthoDB" id="1093513at2"/>
<dbReference type="Proteomes" id="UP000251891">
    <property type="component" value="Unassembled WGS sequence"/>
</dbReference>
<evidence type="ECO:0000313" key="2">
    <source>
        <dbReference type="Proteomes" id="UP000251891"/>
    </source>
</evidence>
<organism evidence="1 2">
    <name type="scientific">Actinomadura craniellae</name>
    <dbReference type="NCBI Taxonomy" id="2231787"/>
    <lineage>
        <taxon>Bacteria</taxon>
        <taxon>Bacillati</taxon>
        <taxon>Actinomycetota</taxon>
        <taxon>Actinomycetes</taxon>
        <taxon>Streptosporangiales</taxon>
        <taxon>Thermomonosporaceae</taxon>
        <taxon>Actinomadura</taxon>
    </lineage>
</organism>
<dbReference type="EMBL" id="QLYX01000004">
    <property type="protein sequence ID" value="RAY15439.1"/>
    <property type="molecule type" value="Genomic_DNA"/>
</dbReference>
<gene>
    <name evidence="1" type="ORF">DPM19_09730</name>
</gene>
<dbReference type="AlphaFoldDB" id="A0A365H8S8"/>
<reference evidence="1 2" key="1">
    <citation type="submission" date="2018-06" db="EMBL/GenBank/DDBJ databases">
        <title>Actinomadura craniellae sp. nov. isolated from marine sponge Craniella sp.</title>
        <authorList>
            <person name="Li L."/>
            <person name="Xu Q.H."/>
            <person name="Lin H.W."/>
            <person name="Lu Y.H."/>
        </authorList>
    </citation>
    <scope>NUCLEOTIDE SEQUENCE [LARGE SCALE GENOMIC DNA]</scope>
    <source>
        <strain evidence="1 2">LHW63021</strain>
    </source>
</reference>
<dbReference type="Pfam" id="PF08747">
    <property type="entry name" value="BrxB"/>
    <property type="match status" value="1"/>
</dbReference>
<protein>
    <submittedName>
        <fullName evidence="1">DUF1788 domain-containing protein</fullName>
    </submittedName>
</protein>
<accession>A0A365H8S8</accession>
<evidence type="ECO:0000313" key="1">
    <source>
        <dbReference type="EMBL" id="RAY15439.1"/>
    </source>
</evidence>
<sequence>MRNYRFAIVQYKPAEEFRLRSEVQHLTTDLAANGWMVISISLQKLFIDRVRAQGQDWVDRVLAMEERLASTDPERGLNYLKSKVSPLIEGPDGIAADCSRIVCEYADRHPDSIDRTVALIGRAGALYPFIQSSALLRHLDGRTRNVPVVLLYPGERRGPTGLSFMGVLSPDNDYRPRIYP</sequence>